<evidence type="ECO:0008006" key="4">
    <source>
        <dbReference type="Google" id="ProtNLM"/>
    </source>
</evidence>
<evidence type="ECO:0000313" key="3">
    <source>
        <dbReference type="Proteomes" id="UP000185628"/>
    </source>
</evidence>
<sequence>MGELSEVEQAMLRFESQYWRLAGAKERAIRETFDVTSTEYYLHLARLIDRPEAMAAHPMTVKKLLNERDSRARSRARRQRVDVNR</sequence>
<dbReference type="EMBL" id="MQVR01000105">
    <property type="protein sequence ID" value="OKL52986.1"/>
    <property type="molecule type" value="Genomic_DNA"/>
</dbReference>
<name>A0A1Q5PZT3_9ACTO</name>
<dbReference type="AlphaFoldDB" id="A0A1Q5PZT3"/>
<keyword evidence="3" id="KW-1185">Reference proteome</keyword>
<comment type="caution">
    <text evidence="2">The sequence shown here is derived from an EMBL/GenBank/DDBJ whole genome shotgun (WGS) entry which is preliminary data.</text>
</comment>
<proteinExistence type="predicted"/>
<dbReference type="Proteomes" id="UP000185628">
    <property type="component" value="Unassembled WGS sequence"/>
</dbReference>
<gene>
    <name evidence="2" type="ORF">BSZ39_11905</name>
</gene>
<evidence type="ECO:0000256" key="1">
    <source>
        <dbReference type="SAM" id="MobiDB-lite"/>
    </source>
</evidence>
<organism evidence="2 3">
    <name type="scientific">Bowdeniella nasicola</name>
    <dbReference type="NCBI Taxonomy" id="208480"/>
    <lineage>
        <taxon>Bacteria</taxon>
        <taxon>Bacillati</taxon>
        <taxon>Actinomycetota</taxon>
        <taxon>Actinomycetes</taxon>
        <taxon>Actinomycetales</taxon>
        <taxon>Actinomycetaceae</taxon>
        <taxon>Bowdeniella</taxon>
    </lineage>
</organism>
<evidence type="ECO:0000313" key="2">
    <source>
        <dbReference type="EMBL" id="OKL52986.1"/>
    </source>
</evidence>
<reference evidence="3" key="1">
    <citation type="submission" date="2016-12" db="EMBL/GenBank/DDBJ databases">
        <authorList>
            <person name="Meng X."/>
        </authorList>
    </citation>
    <scope>NUCLEOTIDE SEQUENCE [LARGE SCALE GENOMIC DNA]</scope>
    <source>
        <strain evidence="3">DSM 19116</strain>
    </source>
</reference>
<dbReference type="RefSeq" id="WP_073717545.1">
    <property type="nucleotide sequence ID" value="NZ_MQVR01000105.1"/>
</dbReference>
<dbReference type="Pfam" id="PF11662">
    <property type="entry name" value="DUF3263"/>
    <property type="match status" value="1"/>
</dbReference>
<accession>A0A1Q5PZT3</accession>
<dbReference type="InterPro" id="IPR021678">
    <property type="entry name" value="DUF3263"/>
</dbReference>
<protein>
    <recommendedName>
        <fullName evidence="4">DUF3263 domain-containing protein</fullName>
    </recommendedName>
</protein>
<feature type="region of interest" description="Disordered" evidence="1">
    <location>
        <begin position="65"/>
        <end position="85"/>
    </location>
</feature>